<dbReference type="OrthoDB" id="10373468at2759"/>
<dbReference type="Proteomes" id="UP000237105">
    <property type="component" value="Unassembled WGS sequence"/>
</dbReference>
<proteinExistence type="predicted"/>
<sequence>MGMELSKYYDSTKQGAEVLKHGKIIVYNLVGVFPLTSSTSIKDKGLLYIDRAIGIICQLIALRPDSLIPYYGFLVLAINGSI</sequence>
<protein>
    <submittedName>
        <fullName evidence="1">Uncharacterized protein</fullName>
    </submittedName>
</protein>
<accession>A0A2P5AJL8</accession>
<dbReference type="EMBL" id="JXTB01000555">
    <property type="protein sequence ID" value="PON36742.1"/>
    <property type="molecule type" value="Genomic_DNA"/>
</dbReference>
<keyword evidence="2" id="KW-1185">Reference proteome</keyword>
<name>A0A2P5AJL8_PARAD</name>
<evidence type="ECO:0000313" key="1">
    <source>
        <dbReference type="EMBL" id="PON36742.1"/>
    </source>
</evidence>
<organism evidence="1 2">
    <name type="scientific">Parasponia andersonii</name>
    <name type="common">Sponia andersonii</name>
    <dbReference type="NCBI Taxonomy" id="3476"/>
    <lineage>
        <taxon>Eukaryota</taxon>
        <taxon>Viridiplantae</taxon>
        <taxon>Streptophyta</taxon>
        <taxon>Embryophyta</taxon>
        <taxon>Tracheophyta</taxon>
        <taxon>Spermatophyta</taxon>
        <taxon>Magnoliopsida</taxon>
        <taxon>eudicotyledons</taxon>
        <taxon>Gunneridae</taxon>
        <taxon>Pentapetalae</taxon>
        <taxon>rosids</taxon>
        <taxon>fabids</taxon>
        <taxon>Rosales</taxon>
        <taxon>Cannabaceae</taxon>
        <taxon>Parasponia</taxon>
    </lineage>
</organism>
<gene>
    <name evidence="1" type="ORF">PanWU01x14_326000</name>
</gene>
<reference evidence="2" key="1">
    <citation type="submission" date="2016-06" db="EMBL/GenBank/DDBJ databases">
        <title>Parallel loss of symbiosis genes in relatives of nitrogen-fixing non-legume Parasponia.</title>
        <authorList>
            <person name="Van Velzen R."/>
            <person name="Holmer R."/>
            <person name="Bu F."/>
            <person name="Rutten L."/>
            <person name="Van Zeijl A."/>
            <person name="Liu W."/>
            <person name="Santuari L."/>
            <person name="Cao Q."/>
            <person name="Sharma T."/>
            <person name="Shen D."/>
            <person name="Roswanjaya Y."/>
            <person name="Wardhani T."/>
            <person name="Kalhor M.S."/>
            <person name="Jansen J."/>
            <person name="Van den Hoogen J."/>
            <person name="Gungor B."/>
            <person name="Hartog M."/>
            <person name="Hontelez J."/>
            <person name="Verver J."/>
            <person name="Yang W.-C."/>
            <person name="Schijlen E."/>
            <person name="Repin R."/>
            <person name="Schilthuizen M."/>
            <person name="Schranz E."/>
            <person name="Heidstra R."/>
            <person name="Miyata K."/>
            <person name="Fedorova E."/>
            <person name="Kohlen W."/>
            <person name="Bisseling T."/>
            <person name="Smit S."/>
            <person name="Geurts R."/>
        </authorList>
    </citation>
    <scope>NUCLEOTIDE SEQUENCE [LARGE SCALE GENOMIC DNA]</scope>
    <source>
        <strain evidence="2">cv. WU1-14</strain>
    </source>
</reference>
<dbReference type="AlphaFoldDB" id="A0A2P5AJL8"/>
<comment type="caution">
    <text evidence="1">The sequence shown here is derived from an EMBL/GenBank/DDBJ whole genome shotgun (WGS) entry which is preliminary data.</text>
</comment>
<evidence type="ECO:0000313" key="2">
    <source>
        <dbReference type="Proteomes" id="UP000237105"/>
    </source>
</evidence>